<dbReference type="InterPro" id="IPR016024">
    <property type="entry name" value="ARM-type_fold"/>
</dbReference>
<evidence type="ECO:0000313" key="3">
    <source>
        <dbReference type="EMBL" id="CAH0368833.1"/>
    </source>
</evidence>
<proteinExistence type="predicted"/>
<evidence type="ECO:0000313" key="1">
    <source>
        <dbReference type="EMBL" id="CAE0695038.1"/>
    </source>
</evidence>
<dbReference type="EMBL" id="HBIW01012205">
    <property type="protein sequence ID" value="CAE0695039.1"/>
    <property type="molecule type" value="Transcribed_RNA"/>
</dbReference>
<reference evidence="3" key="2">
    <citation type="submission" date="2021-11" db="EMBL/GenBank/DDBJ databases">
        <authorList>
            <consortium name="Genoscope - CEA"/>
            <person name="William W."/>
        </authorList>
    </citation>
    <scope>NUCLEOTIDE SEQUENCE</scope>
</reference>
<protein>
    <submittedName>
        <fullName evidence="1">Uncharacterized protein</fullName>
    </submittedName>
</protein>
<sequence length="582" mass="64620">MWGNSTITTTPFKEQFNRFIPEGKLKHPGRWKKKQYRLGRYSGGGYWSCCGSSDKLATPCDPIMQERWKLFQIAADSSMTKSVVRRALAGRVRSKWHRNLTVKRHDHCVRVNIGLVSAYPMGHTFGTTHHTCTIHNVPMLVKSLRNADHQRAVNESLRAACALCGTEVGCIALVRHGMLEVVQHFIMQLMENMNRSTTVFNAADDHVHHPSELLQEAQMLCAGILAALAKCDATRDCLSARPKTALAVFGALLNSGRHTSYRCNLLTSLVAATTSSASQHALLFFRHRGDSDAPTKGLKHKPHPMSYHTIVENIWLGMSYLGEAENVEPGPATSPIPGLDRQQIQFAFVLLQMACRILEQLSSYDSSAGTTLRDAGVAETCFSLIAAIQNYTARRNDEVELGINALAAAVAMLQQVTVVLGDIHASLASSHALPIIYGVLRSQLSQTSIQQNGIQLVHTLVHTRQGARELDGIPGAWLWLGNFKSSMTKKGESCLWRCKTEMKFKEERQGWSAPRLATFLHLHGLKGASCDQLHRNARELYTLALLPFEDESTESWQSRLLAFEERNKTKLLASIVGRGHLL</sequence>
<evidence type="ECO:0000313" key="4">
    <source>
        <dbReference type="Proteomes" id="UP000789595"/>
    </source>
</evidence>
<dbReference type="SUPFAM" id="SSF48371">
    <property type="entry name" value="ARM repeat"/>
    <property type="match status" value="1"/>
</dbReference>
<dbReference type="Gene3D" id="1.25.10.10">
    <property type="entry name" value="Leucine-rich Repeat Variant"/>
    <property type="match status" value="1"/>
</dbReference>
<dbReference type="EMBL" id="HBIW01012204">
    <property type="protein sequence ID" value="CAE0695038.1"/>
    <property type="molecule type" value="Transcribed_RNA"/>
</dbReference>
<organism evidence="1">
    <name type="scientific">Pelagomonas calceolata</name>
    <dbReference type="NCBI Taxonomy" id="35677"/>
    <lineage>
        <taxon>Eukaryota</taxon>
        <taxon>Sar</taxon>
        <taxon>Stramenopiles</taxon>
        <taxon>Ochrophyta</taxon>
        <taxon>Pelagophyceae</taxon>
        <taxon>Pelagomonadales</taxon>
        <taxon>Pelagomonadaceae</taxon>
        <taxon>Pelagomonas</taxon>
    </lineage>
</organism>
<dbReference type="EMBL" id="CAKKNE010000002">
    <property type="protein sequence ID" value="CAH0368833.1"/>
    <property type="molecule type" value="Genomic_DNA"/>
</dbReference>
<keyword evidence="4" id="KW-1185">Reference proteome</keyword>
<dbReference type="OrthoDB" id="10690298at2759"/>
<accession>A0A6S8UJ25</accession>
<reference evidence="1" key="1">
    <citation type="submission" date="2021-01" db="EMBL/GenBank/DDBJ databases">
        <authorList>
            <person name="Corre E."/>
            <person name="Pelletier E."/>
            <person name="Niang G."/>
            <person name="Scheremetjew M."/>
            <person name="Finn R."/>
            <person name="Kale V."/>
            <person name="Holt S."/>
            <person name="Cochrane G."/>
            <person name="Meng A."/>
            <person name="Brown T."/>
            <person name="Cohen L."/>
        </authorList>
    </citation>
    <scope>NUCLEOTIDE SEQUENCE</scope>
    <source>
        <strain evidence="1">CCMP1756</strain>
    </source>
</reference>
<evidence type="ECO:0000313" key="2">
    <source>
        <dbReference type="EMBL" id="CAE0695039.1"/>
    </source>
</evidence>
<gene>
    <name evidence="1" type="ORF">PCAL00307_LOCUS10474</name>
    <name evidence="2" type="ORF">PCAL00307_LOCUS10475</name>
    <name evidence="3" type="ORF">PECAL_2P19230</name>
</gene>
<dbReference type="Proteomes" id="UP000789595">
    <property type="component" value="Unassembled WGS sequence"/>
</dbReference>
<dbReference type="AlphaFoldDB" id="A0A6S8UJ25"/>
<name>A0A6S8UJ25_9STRA</name>
<dbReference type="InterPro" id="IPR011989">
    <property type="entry name" value="ARM-like"/>
</dbReference>